<evidence type="ECO:0000256" key="3">
    <source>
        <dbReference type="ARBA" id="ARBA00022840"/>
    </source>
</evidence>
<proteinExistence type="predicted"/>
<dbReference type="CDD" id="cd03255">
    <property type="entry name" value="ABC_MJ0796_LolCDE_FtsE"/>
    <property type="match status" value="1"/>
</dbReference>
<dbReference type="EMBL" id="JBHTEY010000004">
    <property type="protein sequence ID" value="MFC7617271.1"/>
    <property type="molecule type" value="Genomic_DNA"/>
</dbReference>
<dbReference type="InterPro" id="IPR003593">
    <property type="entry name" value="AAA+_ATPase"/>
</dbReference>
<keyword evidence="3 5" id="KW-0067">ATP-binding</keyword>
<keyword evidence="1" id="KW-0813">Transport</keyword>
<name>A0ABW2TWU3_9PSEU</name>
<accession>A0ABW2TWU3</accession>
<keyword evidence="6" id="KW-1185">Reference proteome</keyword>
<dbReference type="SUPFAM" id="SSF52540">
    <property type="entry name" value="P-loop containing nucleoside triphosphate hydrolases"/>
    <property type="match status" value="1"/>
</dbReference>
<evidence type="ECO:0000313" key="5">
    <source>
        <dbReference type="EMBL" id="MFC7617271.1"/>
    </source>
</evidence>
<evidence type="ECO:0000313" key="6">
    <source>
        <dbReference type="Proteomes" id="UP001596512"/>
    </source>
</evidence>
<dbReference type="InterPro" id="IPR027417">
    <property type="entry name" value="P-loop_NTPase"/>
</dbReference>
<evidence type="ECO:0000256" key="1">
    <source>
        <dbReference type="ARBA" id="ARBA00022448"/>
    </source>
</evidence>
<dbReference type="Proteomes" id="UP001596512">
    <property type="component" value="Unassembled WGS sequence"/>
</dbReference>
<dbReference type="InterPro" id="IPR017911">
    <property type="entry name" value="MacB-like_ATP-bd"/>
</dbReference>
<dbReference type="PANTHER" id="PTHR24220:SF685">
    <property type="entry name" value="ABC TRANSPORTER RELATED"/>
    <property type="match status" value="1"/>
</dbReference>
<dbReference type="InterPro" id="IPR003439">
    <property type="entry name" value="ABC_transporter-like_ATP-bd"/>
</dbReference>
<sequence>MSLTLTDITLTYPDGDTRLTALDQISLHVPKGTITAVIGPSGSGKSSLLAVAATLITPDTGTVTIDGTPTTGMTRAQLADLRRNHIGIVFQQPNLLPALTAVEQLQVMSHITGHNPTKSRPRALALLDAVGLAAQAHRHPHQLSGGQRQRVNIARALMNTPTVLLVDEPTSALDHDRGAAVIDLITHLTHHQSTATVLVTHDPTHLTTATQTTTLQDGRITTPMTTTSGRGQDTGL</sequence>
<keyword evidence="2" id="KW-0547">Nucleotide-binding</keyword>
<dbReference type="Gene3D" id="3.40.50.300">
    <property type="entry name" value="P-loop containing nucleotide triphosphate hydrolases"/>
    <property type="match status" value="1"/>
</dbReference>
<evidence type="ECO:0000259" key="4">
    <source>
        <dbReference type="PROSITE" id="PS50893"/>
    </source>
</evidence>
<dbReference type="GO" id="GO:0005524">
    <property type="term" value="F:ATP binding"/>
    <property type="evidence" value="ECO:0007669"/>
    <property type="project" value="UniProtKB-KW"/>
</dbReference>
<organism evidence="5 6">
    <name type="scientific">Actinokineospora soli</name>
    <dbReference type="NCBI Taxonomy" id="1048753"/>
    <lineage>
        <taxon>Bacteria</taxon>
        <taxon>Bacillati</taxon>
        <taxon>Actinomycetota</taxon>
        <taxon>Actinomycetes</taxon>
        <taxon>Pseudonocardiales</taxon>
        <taxon>Pseudonocardiaceae</taxon>
        <taxon>Actinokineospora</taxon>
    </lineage>
</organism>
<feature type="domain" description="ABC transporter" evidence="4">
    <location>
        <begin position="3"/>
        <end position="236"/>
    </location>
</feature>
<dbReference type="PROSITE" id="PS00211">
    <property type="entry name" value="ABC_TRANSPORTER_1"/>
    <property type="match status" value="1"/>
</dbReference>
<dbReference type="PANTHER" id="PTHR24220">
    <property type="entry name" value="IMPORT ATP-BINDING PROTEIN"/>
    <property type="match status" value="1"/>
</dbReference>
<dbReference type="SMART" id="SM00382">
    <property type="entry name" value="AAA"/>
    <property type="match status" value="1"/>
</dbReference>
<comment type="caution">
    <text evidence="5">The sequence shown here is derived from an EMBL/GenBank/DDBJ whole genome shotgun (WGS) entry which is preliminary data.</text>
</comment>
<gene>
    <name evidence="5" type="ORF">ACFQV2_31470</name>
</gene>
<dbReference type="PROSITE" id="PS50893">
    <property type="entry name" value="ABC_TRANSPORTER_2"/>
    <property type="match status" value="1"/>
</dbReference>
<dbReference type="InterPro" id="IPR015854">
    <property type="entry name" value="ABC_transpr_LolD-like"/>
</dbReference>
<dbReference type="InterPro" id="IPR017871">
    <property type="entry name" value="ABC_transporter-like_CS"/>
</dbReference>
<protein>
    <submittedName>
        <fullName evidence="5">ABC transporter ATP-binding protein</fullName>
    </submittedName>
</protein>
<reference evidence="6" key="1">
    <citation type="journal article" date="2019" name="Int. J. Syst. Evol. Microbiol.">
        <title>The Global Catalogue of Microorganisms (GCM) 10K type strain sequencing project: providing services to taxonomists for standard genome sequencing and annotation.</title>
        <authorList>
            <consortium name="The Broad Institute Genomics Platform"/>
            <consortium name="The Broad Institute Genome Sequencing Center for Infectious Disease"/>
            <person name="Wu L."/>
            <person name="Ma J."/>
        </authorList>
    </citation>
    <scope>NUCLEOTIDE SEQUENCE [LARGE SCALE GENOMIC DNA]</scope>
    <source>
        <strain evidence="6">JCM 17695</strain>
    </source>
</reference>
<dbReference type="Pfam" id="PF00005">
    <property type="entry name" value="ABC_tran"/>
    <property type="match status" value="1"/>
</dbReference>
<evidence type="ECO:0000256" key="2">
    <source>
        <dbReference type="ARBA" id="ARBA00022741"/>
    </source>
</evidence>